<evidence type="ECO:0000259" key="3">
    <source>
        <dbReference type="PROSITE" id="PS51186"/>
    </source>
</evidence>
<dbReference type="SUPFAM" id="SSF55729">
    <property type="entry name" value="Acyl-CoA N-acyltransferases (Nat)"/>
    <property type="match status" value="1"/>
</dbReference>
<organism evidence="5 8">
    <name type="scientific">Burkholderia gladioli</name>
    <name type="common">Pseudomonas marginata</name>
    <name type="synonym">Phytomonas marginata</name>
    <dbReference type="NCBI Taxonomy" id="28095"/>
    <lineage>
        <taxon>Bacteria</taxon>
        <taxon>Pseudomonadati</taxon>
        <taxon>Pseudomonadota</taxon>
        <taxon>Betaproteobacteria</taxon>
        <taxon>Burkholderiales</taxon>
        <taxon>Burkholderiaceae</taxon>
        <taxon>Burkholderia</taxon>
    </lineage>
</organism>
<dbReference type="EMBL" id="JPGG01000015">
    <property type="protein sequence ID" value="KGC17431.1"/>
    <property type="molecule type" value="Genomic_DNA"/>
</dbReference>
<dbReference type="KEGG" id="bgo:BM43_1185"/>
<evidence type="ECO:0000313" key="8">
    <source>
        <dbReference type="Proteomes" id="UP000220629"/>
    </source>
</evidence>
<feature type="domain" description="N-acetyltransferase" evidence="3">
    <location>
        <begin position="4"/>
        <end position="179"/>
    </location>
</feature>
<sequence length="188" mass="21088">MNQLQTRHAELSDIPSIEALIEYSVTELMMREYSDEQRRLSIGALFGVDRKLIEDRTYFVVESDGVIAGCGGWSFRRKAFGGEAVANREAGCLDPATEAAHIRAFYVHPQFARLGIATLLMKTSETAARERGFTRLQLTATLTGQHFYAKYGFQARERLDFLLPGDVRFPLVEMEFVCAEAERGGEPA</sequence>
<gene>
    <name evidence="5" type="ORF">CRM94_19260</name>
    <name evidence="4" type="ORF">DM48_4461</name>
    <name evidence="6" type="ORF">NYZ96_17730</name>
</gene>
<dbReference type="GO" id="GO:0016747">
    <property type="term" value="F:acyltransferase activity, transferring groups other than amino-acyl groups"/>
    <property type="evidence" value="ECO:0007669"/>
    <property type="project" value="InterPro"/>
</dbReference>
<dbReference type="Proteomes" id="UP000220629">
    <property type="component" value="Unassembled WGS sequence"/>
</dbReference>
<reference evidence="8" key="2">
    <citation type="submission" date="2017-09" db="EMBL/GenBank/DDBJ databases">
        <title>FDA dAtabase for Regulatory Grade micrObial Sequences (FDA-ARGOS): Supporting development and validation of Infectious Disease Dx tests.</title>
        <authorList>
            <person name="Minogue T."/>
            <person name="Wolcott M."/>
            <person name="Wasieloski L."/>
            <person name="Aguilar W."/>
            <person name="Moore D."/>
            <person name="Tallon L."/>
            <person name="Sadzewicz L."/>
            <person name="Ott S."/>
            <person name="Zhao X."/>
            <person name="Nagaraj S."/>
            <person name="Vavikolanu K."/>
            <person name="Aluvathingal J."/>
            <person name="Nadendla S."/>
            <person name="Sichtig H."/>
        </authorList>
    </citation>
    <scope>NUCLEOTIDE SEQUENCE [LARGE SCALE GENOMIC DNA]</scope>
    <source>
        <strain evidence="8">FDAARGOS_390</strain>
    </source>
</reference>
<dbReference type="OMA" id="VRAMYTH"/>
<accession>A0A095FID1</accession>
<reference evidence="6" key="4">
    <citation type="submission" date="2022-09" db="EMBL/GenBank/DDBJ databases">
        <title>Genomic of Burkholderia gladioli.</title>
        <authorList>
            <person name="Wu H."/>
        </authorList>
    </citation>
    <scope>NUCLEOTIDE SEQUENCE</scope>
    <source>
        <strain evidence="6">ZN-S4</strain>
    </source>
</reference>
<dbReference type="EMBL" id="CP104214">
    <property type="protein sequence ID" value="UWX70006.1"/>
    <property type="molecule type" value="Genomic_DNA"/>
</dbReference>
<reference evidence="5" key="3">
    <citation type="submission" date="2017-09" db="EMBL/GenBank/DDBJ databases">
        <title>FDA dAtabase for Regulatory Grade micrObial Sequences (FDA-ARGOS): Supporting development and validation of Infectious Disease Dx tests.</title>
        <authorList>
            <person name="Minogue T."/>
            <person name="Wolcott M."/>
            <person name="Wasieloski L."/>
            <person name="Aguilar W."/>
            <person name="Moore D."/>
            <person name="Tallon L.J."/>
            <person name="Sadzewicz L."/>
            <person name="Ott S."/>
            <person name="Zhao X."/>
            <person name="Nagaraj S."/>
            <person name="Vavikolanu K."/>
            <person name="Aluvathingal J."/>
            <person name="Nadendla S."/>
            <person name="Sichtig H."/>
        </authorList>
    </citation>
    <scope>NUCLEOTIDE SEQUENCE</scope>
    <source>
        <strain evidence="5">FDAARGOS_390</strain>
    </source>
</reference>
<dbReference type="Pfam" id="PF00583">
    <property type="entry name" value="Acetyltransf_1"/>
    <property type="match status" value="1"/>
</dbReference>
<reference evidence="4 7" key="1">
    <citation type="submission" date="2014-04" db="EMBL/GenBank/DDBJ databases">
        <authorList>
            <person name="Bishop-Lilly K.A."/>
            <person name="Broomall S.M."/>
            <person name="Chain P.S."/>
            <person name="Chertkov O."/>
            <person name="Coyne S.R."/>
            <person name="Daligault H.E."/>
            <person name="Davenport K.W."/>
            <person name="Erkkila T."/>
            <person name="Frey K.G."/>
            <person name="Gibbons H.S."/>
            <person name="Gu W."/>
            <person name="Jaissle J."/>
            <person name="Johnson S.L."/>
            <person name="Koroleva G.I."/>
            <person name="Ladner J.T."/>
            <person name="Lo C.-C."/>
            <person name="Minogue T.D."/>
            <person name="Munk C."/>
            <person name="Palacios G.F."/>
            <person name="Redden C.L."/>
            <person name="Rosenzweig C.N."/>
            <person name="Scholz M.B."/>
            <person name="Teshima H."/>
            <person name="Xu Y."/>
        </authorList>
    </citation>
    <scope>NUCLEOTIDE SEQUENCE [LARGE SCALE GENOMIC DNA]</scope>
    <source>
        <strain evidence="7">gladioli</strain>
        <strain evidence="4">Gladioli</strain>
    </source>
</reference>
<keyword evidence="2" id="KW-0012">Acyltransferase</keyword>
<evidence type="ECO:0000313" key="4">
    <source>
        <dbReference type="EMBL" id="KGC17431.1"/>
    </source>
</evidence>
<evidence type="ECO:0000313" key="6">
    <source>
        <dbReference type="EMBL" id="UWX70006.1"/>
    </source>
</evidence>
<dbReference type="Proteomes" id="UP000029590">
    <property type="component" value="Unassembled WGS sequence"/>
</dbReference>
<proteinExistence type="predicted"/>
<dbReference type="InterPro" id="IPR016181">
    <property type="entry name" value="Acyl_CoA_acyltransferase"/>
</dbReference>
<dbReference type="InterPro" id="IPR000182">
    <property type="entry name" value="GNAT_dom"/>
</dbReference>
<dbReference type="EMBL" id="PDDY01000004">
    <property type="protein sequence ID" value="PEH36748.1"/>
    <property type="molecule type" value="Genomic_DNA"/>
</dbReference>
<evidence type="ECO:0000313" key="5">
    <source>
        <dbReference type="EMBL" id="PEH36748.1"/>
    </source>
</evidence>
<evidence type="ECO:0000313" key="7">
    <source>
        <dbReference type="Proteomes" id="UP000029590"/>
    </source>
</evidence>
<protein>
    <submittedName>
        <fullName evidence="4">Acetyltransferase domain protein</fullName>
    </submittedName>
    <submittedName>
        <fullName evidence="5 6">N-acetyltransferase</fullName>
    </submittedName>
</protein>
<dbReference type="PANTHER" id="PTHR43877:SF1">
    <property type="entry name" value="ACETYLTRANSFERASE"/>
    <property type="match status" value="1"/>
</dbReference>
<dbReference type="InterPro" id="IPR050832">
    <property type="entry name" value="Bact_Acetyltransf"/>
</dbReference>
<dbReference type="AlphaFoldDB" id="A0A095FID1"/>
<dbReference type="PANTHER" id="PTHR43877">
    <property type="entry name" value="AMINOALKYLPHOSPHONATE N-ACETYLTRANSFERASE-RELATED-RELATED"/>
    <property type="match status" value="1"/>
</dbReference>
<dbReference type="CDD" id="cd04301">
    <property type="entry name" value="NAT_SF"/>
    <property type="match status" value="1"/>
</dbReference>
<dbReference type="Proteomes" id="UP001059745">
    <property type="component" value="Chromosome 1"/>
</dbReference>
<dbReference type="PROSITE" id="PS51186">
    <property type="entry name" value="GNAT"/>
    <property type="match status" value="1"/>
</dbReference>
<name>A0A095FID1_BURGA</name>
<dbReference type="Gene3D" id="3.40.630.30">
    <property type="match status" value="1"/>
</dbReference>
<evidence type="ECO:0000256" key="1">
    <source>
        <dbReference type="ARBA" id="ARBA00022679"/>
    </source>
</evidence>
<keyword evidence="1 5" id="KW-0808">Transferase</keyword>
<dbReference type="RefSeq" id="WP_013699595.1">
    <property type="nucleotide sequence ID" value="NZ_CADEPU010000003.1"/>
</dbReference>
<evidence type="ECO:0000256" key="2">
    <source>
        <dbReference type="ARBA" id="ARBA00023315"/>
    </source>
</evidence>